<keyword evidence="4" id="KW-1185">Reference proteome</keyword>
<proteinExistence type="predicted"/>
<evidence type="ECO:0000313" key="3">
    <source>
        <dbReference type="Ensembl" id="ENSSBOP00000019597.1"/>
    </source>
</evidence>
<evidence type="ECO:0000256" key="1">
    <source>
        <dbReference type="SAM" id="Coils"/>
    </source>
</evidence>
<evidence type="ECO:0000313" key="4">
    <source>
        <dbReference type="Proteomes" id="UP000233220"/>
    </source>
</evidence>
<dbReference type="OMA" id="FPFRADW"/>
<dbReference type="Proteomes" id="UP000233220">
    <property type="component" value="Unplaced"/>
</dbReference>
<dbReference type="InterPro" id="IPR040401">
    <property type="entry name" value="CCDC162"/>
</dbReference>
<sequence>MFKTLPEKAGFKALKQTLQLIAPLRDIVSYFVSFAKLGNWPACFEFPLSPNPLRGDWGGAEGIGSELQELRNMIDSRQNPQDPTWVAQALLLRTKVMFLQFDTAVRHLIRGTFLAAGNVPAYQSVTDNMYHGLPALSDSLRMSIFASQFHPPQPLDPQSLQAFELVPWRTFLEYICGLQMEGFLFFQLCLCGLSDRDCKVVYGELVGVQLLLEDVLGSYHVTMEGPPRQQATVGKNTQSVPGFRSQFQSSPKASELLEGPRDAVISLALLRLFLILWKQLEVPKEHWLQGQDINSVSLHKQFSELCETDILYSSMKAIARQIGKEDEFEGFTLQKLLEKFEIHMIQEVLRKVNREMTLVLSEKAKEECSLPTGRKHQVMKENFSVSRPQVVEKCIQRLMQNYQDDGIEITFRRDHLEACLLSLGCDVMARERSNFETYSMCYEHVLGHARQRLSQKEQELDATQTGQGPPEDSAGQVAELSHDMIMEITALRSQLTDLEEVNLNLKKQIRKEVQEEYEALTCLHKSECPKLDENQLNLIQKVCELIGEVRTEGTDNMKDLKKKWGSASPDEGMKENPAKVSVGLGNSCSLATLVCKVRSLGRWRLAVQQACFQTQLSRSEKEFIESKKECLCIKLMAEREVGLFRQQVLALRQALARAQADSARMWKQQDSHAQLLKESKHRVTQEALTRQELDFTKTSSMEKLLEDQLQLLSEEAERASELGPLHPSCMPMPVSCPLQQCFATSVTSRQRRRMEASLPTLWGLLGRPCTPVTYWKNLIDDVFLPNMAENVHLTAFQVQTAPSRFPFRGDW</sequence>
<reference evidence="3" key="2">
    <citation type="submission" date="2025-09" db="UniProtKB">
        <authorList>
            <consortium name="Ensembl"/>
        </authorList>
    </citation>
    <scope>IDENTIFICATION</scope>
</reference>
<dbReference type="PANTHER" id="PTHR33331">
    <property type="entry name" value="COILED-COIL DOMAIN-CONTAINING PROTEIN 162"/>
    <property type="match status" value="1"/>
</dbReference>
<feature type="coiled-coil region" evidence="1">
    <location>
        <begin position="488"/>
        <end position="515"/>
    </location>
</feature>
<dbReference type="Ensembl" id="ENSSBOT00000036418.1">
    <property type="protein sequence ID" value="ENSSBOP00000019597.1"/>
    <property type="gene ID" value="ENSSBOG00000026390.1"/>
</dbReference>
<dbReference type="PANTHER" id="PTHR33331:SF13">
    <property type="entry name" value="COILED-COIL DOMAIN CONTAINING 162"/>
    <property type="match status" value="1"/>
</dbReference>
<accession>A0A2K6TIX5</accession>
<evidence type="ECO:0008006" key="5">
    <source>
        <dbReference type="Google" id="ProtNLM"/>
    </source>
</evidence>
<keyword evidence="1" id="KW-0175">Coiled coil</keyword>
<name>A0A2K6TIX5_SAIBB</name>
<dbReference type="GeneTree" id="ENSGT00940000163170"/>
<evidence type="ECO:0000256" key="2">
    <source>
        <dbReference type="SAM" id="MobiDB-lite"/>
    </source>
</evidence>
<dbReference type="AlphaFoldDB" id="A0A2K6TIX5"/>
<organism evidence="3 4">
    <name type="scientific">Saimiri boliviensis boliviensis</name>
    <name type="common">Bolivian squirrel monkey</name>
    <dbReference type="NCBI Taxonomy" id="39432"/>
    <lineage>
        <taxon>Eukaryota</taxon>
        <taxon>Metazoa</taxon>
        <taxon>Chordata</taxon>
        <taxon>Craniata</taxon>
        <taxon>Vertebrata</taxon>
        <taxon>Euteleostomi</taxon>
        <taxon>Mammalia</taxon>
        <taxon>Eutheria</taxon>
        <taxon>Euarchontoglires</taxon>
        <taxon>Primates</taxon>
        <taxon>Haplorrhini</taxon>
        <taxon>Platyrrhini</taxon>
        <taxon>Cebidae</taxon>
        <taxon>Saimiriinae</taxon>
        <taxon>Saimiri</taxon>
    </lineage>
</organism>
<reference evidence="3" key="1">
    <citation type="submission" date="2025-08" db="UniProtKB">
        <authorList>
            <consortium name="Ensembl"/>
        </authorList>
    </citation>
    <scope>IDENTIFICATION</scope>
</reference>
<protein>
    <recommendedName>
        <fullName evidence="5">Coiled-coil domain containing 162</fullName>
    </recommendedName>
</protein>
<feature type="region of interest" description="Disordered" evidence="2">
    <location>
        <begin position="453"/>
        <end position="475"/>
    </location>
</feature>